<protein>
    <recommendedName>
        <fullName evidence="4">Cysteine-rich transmembrane CYSTM domain-containing protein</fullName>
    </recommendedName>
</protein>
<evidence type="ECO:0008006" key="4">
    <source>
        <dbReference type="Google" id="ProtNLM"/>
    </source>
</evidence>
<keyword evidence="3" id="KW-1185">Reference proteome</keyword>
<feature type="region of interest" description="Disordered" evidence="1">
    <location>
        <begin position="1"/>
        <end position="112"/>
    </location>
</feature>
<sequence length="173" mass="17710">MDPHNVSKVPSAPALYSSLSPEQRAQYRNTVPVEESDLPPSYDEAAAASASTSSASWPASSSQPGPQRLARGPSPPASSPTLVASRSSASTAPYRSPKPMSCGGQSRQERMAAAATRREELKDAAGCCCSSTGGCCFSSYGGCCFSSNGGCCFSDHGGCCFADHGGCCCTDGW</sequence>
<name>A0ABR3VTM4_9PEZI</name>
<evidence type="ECO:0000313" key="3">
    <source>
        <dbReference type="Proteomes" id="UP001586593"/>
    </source>
</evidence>
<dbReference type="EMBL" id="JAZHXJ010001319">
    <property type="protein sequence ID" value="KAL1845014.1"/>
    <property type="molecule type" value="Genomic_DNA"/>
</dbReference>
<accession>A0ABR3VTM4</accession>
<feature type="compositionally biased region" description="Low complexity" evidence="1">
    <location>
        <begin position="45"/>
        <end position="62"/>
    </location>
</feature>
<dbReference type="Proteomes" id="UP001586593">
    <property type="component" value="Unassembled WGS sequence"/>
</dbReference>
<reference evidence="2 3" key="1">
    <citation type="journal article" date="2024" name="Commun. Biol.">
        <title>Comparative genomic analysis of thermophilic fungi reveals convergent evolutionary adaptations and gene losses.</title>
        <authorList>
            <person name="Steindorff A.S."/>
            <person name="Aguilar-Pontes M.V."/>
            <person name="Robinson A.J."/>
            <person name="Andreopoulos B."/>
            <person name="LaButti K."/>
            <person name="Kuo A."/>
            <person name="Mondo S."/>
            <person name="Riley R."/>
            <person name="Otillar R."/>
            <person name="Haridas S."/>
            <person name="Lipzen A."/>
            <person name="Grimwood J."/>
            <person name="Schmutz J."/>
            <person name="Clum A."/>
            <person name="Reid I.D."/>
            <person name="Moisan M.C."/>
            <person name="Butler G."/>
            <person name="Nguyen T.T.M."/>
            <person name="Dewar K."/>
            <person name="Conant G."/>
            <person name="Drula E."/>
            <person name="Henrissat B."/>
            <person name="Hansel C."/>
            <person name="Singer S."/>
            <person name="Hutchinson M.I."/>
            <person name="de Vries R.P."/>
            <person name="Natvig D.O."/>
            <person name="Powell A.J."/>
            <person name="Tsang A."/>
            <person name="Grigoriev I.V."/>
        </authorList>
    </citation>
    <scope>NUCLEOTIDE SEQUENCE [LARGE SCALE GENOMIC DNA]</scope>
    <source>
        <strain evidence="2 3">ATCC 24622</strain>
    </source>
</reference>
<evidence type="ECO:0000313" key="2">
    <source>
        <dbReference type="EMBL" id="KAL1845014.1"/>
    </source>
</evidence>
<gene>
    <name evidence="2" type="ORF">VTK73DRAFT_1341</name>
</gene>
<feature type="compositionally biased region" description="Polar residues" evidence="1">
    <location>
        <begin position="79"/>
        <end position="93"/>
    </location>
</feature>
<proteinExistence type="predicted"/>
<comment type="caution">
    <text evidence="2">The sequence shown here is derived from an EMBL/GenBank/DDBJ whole genome shotgun (WGS) entry which is preliminary data.</text>
</comment>
<evidence type="ECO:0000256" key="1">
    <source>
        <dbReference type="SAM" id="MobiDB-lite"/>
    </source>
</evidence>
<organism evidence="2 3">
    <name type="scientific">Phialemonium thermophilum</name>
    <dbReference type="NCBI Taxonomy" id="223376"/>
    <lineage>
        <taxon>Eukaryota</taxon>
        <taxon>Fungi</taxon>
        <taxon>Dikarya</taxon>
        <taxon>Ascomycota</taxon>
        <taxon>Pezizomycotina</taxon>
        <taxon>Sordariomycetes</taxon>
        <taxon>Sordariomycetidae</taxon>
        <taxon>Cephalothecales</taxon>
        <taxon>Cephalothecaceae</taxon>
        <taxon>Phialemonium</taxon>
    </lineage>
</organism>
<feature type="compositionally biased region" description="Low complexity" evidence="1">
    <location>
        <begin position="10"/>
        <end position="21"/>
    </location>
</feature>